<proteinExistence type="predicted"/>
<accession>A0A2N5UG37</accession>
<protein>
    <submittedName>
        <fullName evidence="2">Uncharacterized protein</fullName>
    </submittedName>
</protein>
<organism evidence="2 3">
    <name type="scientific">Puccinia coronata f. sp. avenae</name>
    <dbReference type="NCBI Taxonomy" id="200324"/>
    <lineage>
        <taxon>Eukaryota</taxon>
        <taxon>Fungi</taxon>
        <taxon>Dikarya</taxon>
        <taxon>Basidiomycota</taxon>
        <taxon>Pucciniomycotina</taxon>
        <taxon>Pucciniomycetes</taxon>
        <taxon>Pucciniales</taxon>
        <taxon>Pucciniaceae</taxon>
        <taxon>Puccinia</taxon>
    </lineage>
</organism>
<dbReference type="EMBL" id="PGCI01000155">
    <property type="protein sequence ID" value="PLW36714.1"/>
    <property type="molecule type" value="Genomic_DNA"/>
</dbReference>
<name>A0A2N5UG37_9BASI</name>
<feature type="region of interest" description="Disordered" evidence="1">
    <location>
        <begin position="1"/>
        <end position="23"/>
    </location>
</feature>
<comment type="caution">
    <text evidence="2">The sequence shown here is derived from an EMBL/GenBank/DDBJ whole genome shotgun (WGS) entry which is preliminary data.</text>
</comment>
<evidence type="ECO:0000313" key="2">
    <source>
        <dbReference type="EMBL" id="PLW36714.1"/>
    </source>
</evidence>
<evidence type="ECO:0000256" key="1">
    <source>
        <dbReference type="SAM" id="MobiDB-lite"/>
    </source>
</evidence>
<reference evidence="2 3" key="1">
    <citation type="submission" date="2017-11" db="EMBL/GenBank/DDBJ databases">
        <title>De novo assembly and phasing of dikaryotic genomes from two isolates of Puccinia coronata f. sp. avenae, the causal agent of oat crown rust.</title>
        <authorList>
            <person name="Miller M.E."/>
            <person name="Zhang Y."/>
            <person name="Omidvar V."/>
            <person name="Sperschneider J."/>
            <person name="Schwessinger B."/>
            <person name="Raley C."/>
            <person name="Palmer J.M."/>
            <person name="Garnica D."/>
            <person name="Upadhyaya N."/>
            <person name="Rathjen J."/>
            <person name="Taylor J.M."/>
            <person name="Park R.F."/>
            <person name="Dodds P.N."/>
            <person name="Hirsch C.D."/>
            <person name="Kianian S.F."/>
            <person name="Figueroa M."/>
        </authorList>
    </citation>
    <scope>NUCLEOTIDE SEQUENCE [LARGE SCALE GENOMIC DNA]</scope>
    <source>
        <strain evidence="2">12SD80</strain>
    </source>
</reference>
<dbReference type="AlphaFoldDB" id="A0A2N5UG37"/>
<gene>
    <name evidence="2" type="ORF">PCASD_08695</name>
</gene>
<evidence type="ECO:0000313" key="3">
    <source>
        <dbReference type="Proteomes" id="UP000235392"/>
    </source>
</evidence>
<dbReference type="Proteomes" id="UP000235392">
    <property type="component" value="Unassembled WGS sequence"/>
</dbReference>
<sequence length="130" mass="13413">MSHDYGHTALANRSTSPVRRCDSPSARFHPDVLDQIAYPGVAQTQLLNSARALGLTFLCASNFNTTLSSIIAHTSPGINTSHSLPSAPALAGAVGRNQNELVGADGRRLGGAITFGACEHGGQLGLGDCD</sequence>